<comment type="caution">
    <text evidence="1">The sequence shown here is derived from an EMBL/GenBank/DDBJ whole genome shotgun (WGS) entry which is preliminary data.</text>
</comment>
<reference evidence="1 2" key="1">
    <citation type="submission" date="2019-04" db="EMBL/GenBank/DDBJ databases">
        <authorList>
            <person name="Feng G."/>
            <person name="Zhang J."/>
            <person name="Zhu H."/>
        </authorList>
    </citation>
    <scope>NUCLEOTIDE SEQUENCE [LARGE SCALE GENOMIC DNA]</scope>
    <source>
        <strain evidence="1 2">9PBR-1</strain>
    </source>
</reference>
<gene>
    <name evidence="1" type="ORF">E5K02_21625</name>
</gene>
<protein>
    <submittedName>
        <fullName evidence="1">Uncharacterized protein</fullName>
    </submittedName>
</protein>
<sequence>MEGKIKVAASVDYDKDCIFDVFIRKDNSETHITFDGAVDTWQGFAKQLIGFPRNVADTAVFSVEGNSHRDTLLLAAYCYDGAGHTALRVATDNNADLPARCKMEFSIRAEAASLNKLGRLLLGWSVENDSEIVWEAQTS</sequence>
<dbReference type="AlphaFoldDB" id="A0A4Z0Q075"/>
<dbReference type="EMBL" id="SRMB01000005">
    <property type="protein sequence ID" value="TGE22964.1"/>
    <property type="molecule type" value="Genomic_DNA"/>
</dbReference>
<accession>A0A4Z0Q075</accession>
<dbReference type="OrthoDB" id="885131at2"/>
<dbReference type="Proteomes" id="UP000298471">
    <property type="component" value="Unassembled WGS sequence"/>
</dbReference>
<keyword evidence="2" id="KW-1185">Reference proteome</keyword>
<name>A0A4Z0Q075_9BACT</name>
<evidence type="ECO:0000313" key="2">
    <source>
        <dbReference type="Proteomes" id="UP000298471"/>
    </source>
</evidence>
<dbReference type="RefSeq" id="WP_135397879.1">
    <property type="nucleotide sequence ID" value="NZ_SRMB01000005.1"/>
</dbReference>
<organism evidence="1 2">
    <name type="scientific">Hymenobacter metallicola</name>
    <dbReference type="NCBI Taxonomy" id="2563114"/>
    <lineage>
        <taxon>Bacteria</taxon>
        <taxon>Pseudomonadati</taxon>
        <taxon>Bacteroidota</taxon>
        <taxon>Cytophagia</taxon>
        <taxon>Cytophagales</taxon>
        <taxon>Hymenobacteraceae</taxon>
        <taxon>Hymenobacter</taxon>
    </lineage>
</organism>
<evidence type="ECO:0000313" key="1">
    <source>
        <dbReference type="EMBL" id="TGE22964.1"/>
    </source>
</evidence>
<proteinExistence type="predicted"/>